<dbReference type="Gene3D" id="1.10.1760.20">
    <property type="match status" value="1"/>
</dbReference>
<evidence type="ECO:0000313" key="2">
    <source>
        <dbReference type="EMBL" id="OGK18805.1"/>
    </source>
</evidence>
<keyword evidence="1" id="KW-0812">Transmembrane</keyword>
<feature type="transmembrane region" description="Helical" evidence="1">
    <location>
        <begin position="36"/>
        <end position="54"/>
    </location>
</feature>
<keyword evidence="1" id="KW-0472">Membrane</keyword>
<evidence type="ECO:0000256" key="1">
    <source>
        <dbReference type="SAM" id="Phobius"/>
    </source>
</evidence>
<proteinExistence type="predicted"/>
<protein>
    <recommendedName>
        <fullName evidence="4">ECF transporter S component</fullName>
    </recommendedName>
</protein>
<dbReference type="EMBL" id="MFZI01000063">
    <property type="protein sequence ID" value="OGK18805.1"/>
    <property type="molecule type" value="Genomic_DNA"/>
</dbReference>
<organism evidence="2 3">
    <name type="scientific">Candidatus Roizmanbacteria bacterium RIFCSPHIGHO2_01_FULL_39_8</name>
    <dbReference type="NCBI Taxonomy" id="1802033"/>
    <lineage>
        <taxon>Bacteria</taxon>
        <taxon>Candidatus Roizmaniibacteriota</taxon>
    </lineage>
</organism>
<feature type="transmembrane region" description="Helical" evidence="1">
    <location>
        <begin position="61"/>
        <end position="79"/>
    </location>
</feature>
<sequence>MKKKSITIRELSLVAGLAAFSAVVQLIHIGYQSPQFGMWIDIVAVTWIVALFLFGWRMSFFVSLLGALIITFFAPDTWLGASMKLVATLPVLFFLAFWLRISKQKIRTYSNPQNLILPVIVAIIIRCLLVIPLNYYYAIPIWTGMDPATAMAAIPWYVIAIFNIVQSLLDVALAWILVFKFKLERFAS</sequence>
<feature type="transmembrane region" description="Helical" evidence="1">
    <location>
        <begin position="85"/>
        <end position="102"/>
    </location>
</feature>
<dbReference type="AlphaFoldDB" id="A0A1F7GIX4"/>
<dbReference type="Proteomes" id="UP000177026">
    <property type="component" value="Unassembled WGS sequence"/>
</dbReference>
<name>A0A1F7GIX4_9BACT</name>
<evidence type="ECO:0000313" key="3">
    <source>
        <dbReference type="Proteomes" id="UP000177026"/>
    </source>
</evidence>
<feature type="transmembrane region" description="Helical" evidence="1">
    <location>
        <begin position="114"/>
        <end position="136"/>
    </location>
</feature>
<reference evidence="2 3" key="1">
    <citation type="journal article" date="2016" name="Nat. Commun.">
        <title>Thousands of microbial genomes shed light on interconnected biogeochemical processes in an aquifer system.</title>
        <authorList>
            <person name="Anantharaman K."/>
            <person name="Brown C.T."/>
            <person name="Hug L.A."/>
            <person name="Sharon I."/>
            <person name="Castelle C.J."/>
            <person name="Probst A.J."/>
            <person name="Thomas B.C."/>
            <person name="Singh A."/>
            <person name="Wilkins M.J."/>
            <person name="Karaoz U."/>
            <person name="Brodie E.L."/>
            <person name="Williams K.H."/>
            <person name="Hubbard S.S."/>
            <person name="Banfield J.F."/>
        </authorList>
    </citation>
    <scope>NUCLEOTIDE SEQUENCE [LARGE SCALE GENOMIC DNA]</scope>
</reference>
<feature type="transmembrane region" description="Helical" evidence="1">
    <location>
        <begin position="156"/>
        <end position="179"/>
    </location>
</feature>
<evidence type="ECO:0008006" key="4">
    <source>
        <dbReference type="Google" id="ProtNLM"/>
    </source>
</evidence>
<keyword evidence="1" id="KW-1133">Transmembrane helix</keyword>
<gene>
    <name evidence="2" type="ORF">A2866_02500</name>
</gene>
<accession>A0A1F7GIX4</accession>
<comment type="caution">
    <text evidence="2">The sequence shown here is derived from an EMBL/GenBank/DDBJ whole genome shotgun (WGS) entry which is preliminary data.</text>
</comment>